<evidence type="ECO:0000256" key="9">
    <source>
        <dbReference type="ARBA" id="ARBA00023212"/>
    </source>
</evidence>
<accession>A0A9N8VGD4</accession>
<comment type="similarity">
    <text evidence="4">Belongs to the DASH complex SPC19 family.</text>
</comment>
<dbReference type="Proteomes" id="UP000789572">
    <property type="component" value="Unassembled WGS sequence"/>
</dbReference>
<evidence type="ECO:0000313" key="15">
    <source>
        <dbReference type="EMBL" id="CAG8452111.1"/>
    </source>
</evidence>
<evidence type="ECO:0000313" key="16">
    <source>
        <dbReference type="Proteomes" id="UP000789572"/>
    </source>
</evidence>
<organism evidence="15 16">
    <name type="scientific">Paraglomus occultum</name>
    <dbReference type="NCBI Taxonomy" id="144539"/>
    <lineage>
        <taxon>Eukaryota</taxon>
        <taxon>Fungi</taxon>
        <taxon>Fungi incertae sedis</taxon>
        <taxon>Mucoromycota</taxon>
        <taxon>Glomeromycotina</taxon>
        <taxon>Glomeromycetes</taxon>
        <taxon>Paraglomerales</taxon>
        <taxon>Paraglomeraceae</taxon>
        <taxon>Paraglomus</taxon>
    </lineage>
</organism>
<evidence type="ECO:0000256" key="5">
    <source>
        <dbReference type="ARBA" id="ARBA00016329"/>
    </source>
</evidence>
<dbReference type="InterPro" id="IPR013251">
    <property type="entry name" value="DASH_Spc19"/>
</dbReference>
<evidence type="ECO:0000256" key="2">
    <source>
        <dbReference type="ARBA" id="ARBA00004186"/>
    </source>
</evidence>
<evidence type="ECO:0000256" key="7">
    <source>
        <dbReference type="ARBA" id="ARBA00022490"/>
    </source>
</evidence>
<proteinExistence type="inferred from homology"/>
<dbReference type="PANTHER" id="PTHR28262">
    <property type="entry name" value="DASH COMPLEX SUBUNIT SPC19"/>
    <property type="match status" value="1"/>
</dbReference>
<dbReference type="EMBL" id="CAJVPJ010000004">
    <property type="protein sequence ID" value="CAG8452111.1"/>
    <property type="molecule type" value="Genomic_DNA"/>
</dbReference>
<sequence>MSLTRPANYAYYNPQLPPAYIQSLEKCVEKLQNSSLLLQTSVKKLEYDTREFSRLNQVIQCERHYELVTDKDIGEAQKALAAELAPEVSRLIAQVEEELTVLEIKEKKLQYEVDEREAKLESSKLLPSSSLSASKGQPNVHPNSQPAQLKKKLKTLKMKKERLAQFVDNLVEDIARKEAELHQRTRSTVEVPAMSLTQQQIESVEKQMDQLQSQISERRQVLQEKQLSFDRQQEPAEPTPNDDGTLYSGNDRTLSPDKRWKEYEKQLEFFKNNREGAKRVLATQSDLIKDFESACNIYLKAVKKDHAEAASLIQNLNRTRARSLQNTQLLTKALFPIDNLGSTIYRMIQLLLDSDKKELSVKSLITEFPPGQERKHRLHCAISMLNEFSICETLAVCNSENVNGDEKEEIILKITFRDMEG</sequence>
<reference evidence="15" key="1">
    <citation type="submission" date="2021-06" db="EMBL/GenBank/DDBJ databases">
        <authorList>
            <person name="Kallberg Y."/>
            <person name="Tangrot J."/>
            <person name="Rosling A."/>
        </authorList>
    </citation>
    <scope>NUCLEOTIDE SEQUENCE</scope>
    <source>
        <strain evidence="15">IA702</strain>
    </source>
</reference>
<comment type="caution">
    <text evidence="15">The sequence shown here is derived from an EMBL/GenBank/DDBJ whole genome shotgun (WGS) entry which is preliminary data.</text>
</comment>
<keyword evidence="13" id="KW-0175">Coiled coil</keyword>
<evidence type="ECO:0000256" key="8">
    <source>
        <dbReference type="ARBA" id="ARBA00022838"/>
    </source>
</evidence>
<evidence type="ECO:0000256" key="6">
    <source>
        <dbReference type="ARBA" id="ARBA00022454"/>
    </source>
</evidence>
<keyword evidence="8" id="KW-0995">Kinetochore</keyword>
<dbReference type="Pfam" id="PF08287">
    <property type="entry name" value="DASH_Spc19"/>
    <property type="match status" value="1"/>
</dbReference>
<keyword evidence="10" id="KW-0539">Nucleus</keyword>
<dbReference type="OrthoDB" id="5390at2759"/>
<dbReference type="GO" id="GO:0042729">
    <property type="term" value="C:DASH complex"/>
    <property type="evidence" value="ECO:0007669"/>
    <property type="project" value="InterPro"/>
</dbReference>
<dbReference type="GO" id="GO:0008608">
    <property type="term" value="P:attachment of spindle microtubules to kinetochore"/>
    <property type="evidence" value="ECO:0007669"/>
    <property type="project" value="InterPro"/>
</dbReference>
<keyword evidence="16" id="KW-1185">Reference proteome</keyword>
<evidence type="ECO:0000256" key="10">
    <source>
        <dbReference type="ARBA" id="ARBA00023242"/>
    </source>
</evidence>
<evidence type="ECO:0000256" key="14">
    <source>
        <dbReference type="SAM" id="MobiDB-lite"/>
    </source>
</evidence>
<evidence type="ECO:0000256" key="4">
    <source>
        <dbReference type="ARBA" id="ARBA00008952"/>
    </source>
</evidence>
<name>A0A9N8VGD4_9GLOM</name>
<feature type="compositionally biased region" description="Low complexity" evidence="14">
    <location>
        <begin position="123"/>
        <end position="135"/>
    </location>
</feature>
<evidence type="ECO:0000256" key="3">
    <source>
        <dbReference type="ARBA" id="ARBA00004629"/>
    </source>
</evidence>
<feature type="compositionally biased region" description="Basic and acidic residues" evidence="14">
    <location>
        <begin position="224"/>
        <end position="234"/>
    </location>
</feature>
<feature type="region of interest" description="Disordered" evidence="14">
    <location>
        <begin position="224"/>
        <end position="255"/>
    </location>
</feature>
<comment type="subcellular location">
    <subcellularLocation>
        <location evidence="3">Chromosome</location>
        <location evidence="3">Centromere</location>
        <location evidence="3">Kinetochore</location>
    </subcellularLocation>
    <subcellularLocation>
        <location evidence="2">Cytoplasm</location>
        <location evidence="2">Cytoskeleton</location>
        <location evidence="2">Spindle</location>
    </subcellularLocation>
    <subcellularLocation>
        <location evidence="1">Nucleus</location>
    </subcellularLocation>
</comment>
<protein>
    <recommendedName>
        <fullName evidence="5">DASH complex subunit SPC19</fullName>
    </recommendedName>
    <alternativeName>
        <fullName evidence="12">Outer kinetochore protein SPC19</fullName>
    </alternativeName>
</protein>
<dbReference type="AlphaFoldDB" id="A0A9N8VGD4"/>
<feature type="region of interest" description="Disordered" evidence="14">
    <location>
        <begin position="122"/>
        <end position="147"/>
    </location>
</feature>
<evidence type="ECO:0000256" key="12">
    <source>
        <dbReference type="ARBA" id="ARBA00032583"/>
    </source>
</evidence>
<keyword evidence="9" id="KW-0206">Cytoskeleton</keyword>
<keyword evidence="7" id="KW-0963">Cytoplasm</keyword>
<dbReference type="PANTHER" id="PTHR28262:SF1">
    <property type="entry name" value="DASH COMPLEX SUBUNIT SPC19"/>
    <property type="match status" value="1"/>
</dbReference>
<evidence type="ECO:0000256" key="13">
    <source>
        <dbReference type="SAM" id="Coils"/>
    </source>
</evidence>
<feature type="compositionally biased region" description="Polar residues" evidence="14">
    <location>
        <begin position="136"/>
        <end position="147"/>
    </location>
</feature>
<keyword evidence="11" id="KW-0137">Centromere</keyword>
<dbReference type="GO" id="GO:0005876">
    <property type="term" value="C:spindle microtubule"/>
    <property type="evidence" value="ECO:0007669"/>
    <property type="project" value="InterPro"/>
</dbReference>
<keyword evidence="6" id="KW-0158">Chromosome</keyword>
<gene>
    <name evidence="15" type="ORF">POCULU_LOCUS86</name>
</gene>
<feature type="coiled-coil region" evidence="13">
    <location>
        <begin position="194"/>
        <end position="221"/>
    </location>
</feature>
<evidence type="ECO:0000256" key="1">
    <source>
        <dbReference type="ARBA" id="ARBA00004123"/>
    </source>
</evidence>
<evidence type="ECO:0000256" key="11">
    <source>
        <dbReference type="ARBA" id="ARBA00023328"/>
    </source>
</evidence>